<organism evidence="1 2">
    <name type="scientific">Polarella glacialis</name>
    <name type="common">Dinoflagellate</name>
    <dbReference type="NCBI Taxonomy" id="89957"/>
    <lineage>
        <taxon>Eukaryota</taxon>
        <taxon>Sar</taxon>
        <taxon>Alveolata</taxon>
        <taxon>Dinophyceae</taxon>
        <taxon>Suessiales</taxon>
        <taxon>Suessiaceae</taxon>
        <taxon>Polarella</taxon>
    </lineage>
</organism>
<keyword evidence="2" id="KW-1185">Reference proteome</keyword>
<comment type="caution">
    <text evidence="1">The sequence shown here is derived from an EMBL/GenBank/DDBJ whole genome shotgun (WGS) entry which is preliminary data.</text>
</comment>
<accession>A0A813HVP2</accession>
<protein>
    <submittedName>
        <fullName evidence="1">Uncharacterized protein</fullName>
    </submittedName>
</protein>
<sequence>MPAAAASRQTLNPHTILLEQQRTRFQDIFQAQQQAAWEVLKDLQVKQAEELILAIRGPAIALTDQEKVPAVLAAPVGPQAAALLIQVDPKHTRLAPCKPCKPTADEVEVKADEADEFTPCGPTADEADEIAPCEPHSHPAFARSKSKSSALYDEIMRETTKARFTSERSVQLCGPARCQDLIDKVAKSYLFEIFVNVVIFVNTVALGVETQQSLEGIMWSPYIEIPFLSVYMFEPQ</sequence>
<evidence type="ECO:0000313" key="2">
    <source>
        <dbReference type="Proteomes" id="UP000654075"/>
    </source>
</evidence>
<evidence type="ECO:0000313" key="1">
    <source>
        <dbReference type="EMBL" id="CAE8642553.1"/>
    </source>
</evidence>
<name>A0A813HVP2_POLGL</name>
<proteinExistence type="predicted"/>
<dbReference type="EMBL" id="CAJNNV010033172">
    <property type="protein sequence ID" value="CAE8642553.1"/>
    <property type="molecule type" value="Genomic_DNA"/>
</dbReference>
<gene>
    <name evidence="1" type="ORF">PGLA1383_LOCUS57030</name>
</gene>
<dbReference type="AlphaFoldDB" id="A0A813HVP2"/>
<dbReference type="Proteomes" id="UP000654075">
    <property type="component" value="Unassembled WGS sequence"/>
</dbReference>
<reference evidence="1" key="1">
    <citation type="submission" date="2021-02" db="EMBL/GenBank/DDBJ databases">
        <authorList>
            <person name="Dougan E. K."/>
            <person name="Rhodes N."/>
            <person name="Thang M."/>
            <person name="Chan C."/>
        </authorList>
    </citation>
    <scope>NUCLEOTIDE SEQUENCE</scope>
</reference>